<protein>
    <submittedName>
        <fullName evidence="1">Uncharacterized protein</fullName>
    </submittedName>
</protein>
<dbReference type="RefSeq" id="WP_091716545.1">
    <property type="nucleotide sequence ID" value="NZ_FNHS01000008.1"/>
</dbReference>
<name>A0A1H0B3J8_9HYPH</name>
<dbReference type="EMBL" id="FNHS01000008">
    <property type="protein sequence ID" value="SDN40172.1"/>
    <property type="molecule type" value="Genomic_DNA"/>
</dbReference>
<dbReference type="Proteomes" id="UP000198704">
    <property type="component" value="Unassembled WGS sequence"/>
</dbReference>
<gene>
    <name evidence="1" type="ORF">SAMN05216360_10826</name>
</gene>
<evidence type="ECO:0000313" key="1">
    <source>
        <dbReference type="EMBL" id="SDN40172.1"/>
    </source>
</evidence>
<organism evidence="1 2">
    <name type="scientific">Methylobacterium phyllostachyos</name>
    <dbReference type="NCBI Taxonomy" id="582672"/>
    <lineage>
        <taxon>Bacteria</taxon>
        <taxon>Pseudomonadati</taxon>
        <taxon>Pseudomonadota</taxon>
        <taxon>Alphaproteobacteria</taxon>
        <taxon>Hyphomicrobiales</taxon>
        <taxon>Methylobacteriaceae</taxon>
        <taxon>Methylobacterium</taxon>
    </lineage>
</organism>
<dbReference type="OrthoDB" id="7999564at2"/>
<dbReference type="AlphaFoldDB" id="A0A1H0B3J8"/>
<dbReference type="STRING" id="582672.SAMN05216360_10826"/>
<accession>A0A1H0B3J8</accession>
<evidence type="ECO:0000313" key="2">
    <source>
        <dbReference type="Proteomes" id="UP000198704"/>
    </source>
</evidence>
<proteinExistence type="predicted"/>
<reference evidence="2" key="1">
    <citation type="submission" date="2016-10" db="EMBL/GenBank/DDBJ databases">
        <authorList>
            <person name="Varghese N."/>
            <person name="Submissions S."/>
        </authorList>
    </citation>
    <scope>NUCLEOTIDE SEQUENCE [LARGE SCALE GENOMIC DNA]</scope>
    <source>
        <strain evidence="2">BL47</strain>
    </source>
</reference>
<keyword evidence="2" id="KW-1185">Reference proteome</keyword>
<sequence length="81" mass="8597">MPAYRLRRTLEHADGRCGLAFASDSLEAADAEAAILKARDLCRQAAGMLLTGAVLTDPGGRILWSSSLALAREPLCVRPTS</sequence>